<dbReference type="AlphaFoldDB" id="A0A1Y1W4D0"/>
<accession>A0A1Y1W4D0</accession>
<feature type="compositionally biased region" description="Polar residues" evidence="1">
    <location>
        <begin position="19"/>
        <end position="38"/>
    </location>
</feature>
<evidence type="ECO:0000256" key="1">
    <source>
        <dbReference type="SAM" id="MobiDB-lite"/>
    </source>
</evidence>
<dbReference type="EMBL" id="MCFD01000010">
    <property type="protein sequence ID" value="ORX68185.1"/>
    <property type="molecule type" value="Genomic_DNA"/>
</dbReference>
<feature type="region of interest" description="Disordered" evidence="1">
    <location>
        <begin position="1"/>
        <end position="58"/>
    </location>
</feature>
<dbReference type="Proteomes" id="UP000193922">
    <property type="component" value="Unassembled WGS sequence"/>
</dbReference>
<keyword evidence="3" id="KW-1185">Reference proteome</keyword>
<gene>
    <name evidence="2" type="ORF">DL89DRAFT_294114</name>
</gene>
<evidence type="ECO:0000313" key="3">
    <source>
        <dbReference type="Proteomes" id="UP000193922"/>
    </source>
</evidence>
<comment type="caution">
    <text evidence="2">The sequence shown here is derived from an EMBL/GenBank/DDBJ whole genome shotgun (WGS) entry which is preliminary data.</text>
</comment>
<reference evidence="2 3" key="1">
    <citation type="submission" date="2016-07" db="EMBL/GenBank/DDBJ databases">
        <title>Pervasive Adenine N6-methylation of Active Genes in Fungi.</title>
        <authorList>
            <consortium name="DOE Joint Genome Institute"/>
            <person name="Mondo S.J."/>
            <person name="Dannebaum R.O."/>
            <person name="Kuo R.C."/>
            <person name="Labutti K."/>
            <person name="Haridas S."/>
            <person name="Kuo A."/>
            <person name="Salamov A."/>
            <person name="Ahrendt S.R."/>
            <person name="Lipzen A."/>
            <person name="Sullivan W."/>
            <person name="Andreopoulos W.B."/>
            <person name="Clum A."/>
            <person name="Lindquist E."/>
            <person name="Daum C."/>
            <person name="Ramamoorthy G.K."/>
            <person name="Gryganskyi A."/>
            <person name="Culley D."/>
            <person name="Magnuson J.K."/>
            <person name="James T.Y."/>
            <person name="O'Malley M.A."/>
            <person name="Stajich J.E."/>
            <person name="Spatafora J.W."/>
            <person name="Visel A."/>
            <person name="Grigoriev I.V."/>
        </authorList>
    </citation>
    <scope>NUCLEOTIDE SEQUENCE [LARGE SCALE GENOMIC DNA]</scope>
    <source>
        <strain evidence="2 3">ATCC 12442</strain>
    </source>
</reference>
<protein>
    <recommendedName>
        <fullName evidence="4">Ubinuclein middle domain-containing protein</fullName>
    </recommendedName>
</protein>
<proteinExistence type="predicted"/>
<sequence length="500" mass="55270">MEMASSKKRQGAVMAADQKQLNSHTNGTTSDAGTQLIPSNGPRDRLKPDNAEGDGTSAANLQQDALQEHPVPQLAEEEAHLPTAEIESALAELAEATQSEAFSNRQRFPLSMAQALEHDREVLSLSTSENRVFAWSTPLDVVGFTTGIYHRLSSILPYNRATVRKIVSKLLGRDLLVWKERQLKQLEEGLKARIDEQIDKRLGWIPVGARVRWHWTTLSKHILFQYMVLTLNINELRNSLENGSGKDGGGYREQQARKDAYAHLVSLWPGTSMSTYEISRAYSSRKSLLEKQLRKNEPLQPASSSTASWSRWPCLVAQSASEQAATGAAEPQASYSGQHSAISPVVPRQVPGPIEYMSPQLPPTSIYVDTTVPMSVSGSMDAGLVHGSPYQHSHGSVHDRFSSPIMPSGSQQQQQMHSPHMQTPLLVPAAHRLTQPTTTSLDEQVHNRISPYFQSHSTPPQPPPQQQHQQQQQPYAAAGDPENQNDSVRNSMSLRNLMSP</sequence>
<organism evidence="2 3">
    <name type="scientific">Linderina pennispora</name>
    <dbReference type="NCBI Taxonomy" id="61395"/>
    <lineage>
        <taxon>Eukaryota</taxon>
        <taxon>Fungi</taxon>
        <taxon>Fungi incertae sedis</taxon>
        <taxon>Zoopagomycota</taxon>
        <taxon>Kickxellomycotina</taxon>
        <taxon>Kickxellomycetes</taxon>
        <taxon>Kickxellales</taxon>
        <taxon>Kickxellaceae</taxon>
        <taxon>Linderina</taxon>
    </lineage>
</organism>
<dbReference type="OrthoDB" id="5576775at2759"/>
<evidence type="ECO:0000313" key="2">
    <source>
        <dbReference type="EMBL" id="ORX68185.1"/>
    </source>
</evidence>
<feature type="compositionally biased region" description="Polar residues" evidence="1">
    <location>
        <begin position="482"/>
        <end position="500"/>
    </location>
</feature>
<dbReference type="RefSeq" id="XP_040741999.1">
    <property type="nucleotide sequence ID" value="XM_040890475.1"/>
</dbReference>
<evidence type="ECO:0008006" key="4">
    <source>
        <dbReference type="Google" id="ProtNLM"/>
    </source>
</evidence>
<feature type="compositionally biased region" description="Basic residues" evidence="1">
    <location>
        <begin position="1"/>
        <end position="10"/>
    </location>
</feature>
<feature type="region of interest" description="Disordered" evidence="1">
    <location>
        <begin position="451"/>
        <end position="500"/>
    </location>
</feature>
<dbReference type="GeneID" id="63807123"/>
<name>A0A1Y1W4D0_9FUNG</name>